<dbReference type="Proteomes" id="UP001501509">
    <property type="component" value="Unassembled WGS sequence"/>
</dbReference>
<feature type="region of interest" description="Disordered" evidence="3">
    <location>
        <begin position="1"/>
        <end position="42"/>
    </location>
</feature>
<name>A0ABN3PSA0_9ACTN</name>
<feature type="compositionally biased region" description="Basic and acidic residues" evidence="3">
    <location>
        <begin position="299"/>
        <end position="308"/>
    </location>
</feature>
<dbReference type="EMBL" id="BAAATD010000004">
    <property type="protein sequence ID" value="GAA2598514.1"/>
    <property type="molecule type" value="Genomic_DNA"/>
</dbReference>
<evidence type="ECO:0000313" key="6">
    <source>
        <dbReference type="Proteomes" id="UP001501509"/>
    </source>
</evidence>
<evidence type="ECO:0000256" key="1">
    <source>
        <dbReference type="ARBA" id="ARBA00004370"/>
    </source>
</evidence>
<dbReference type="PANTHER" id="PTHR37042:SF4">
    <property type="entry name" value="OUTER MEMBRANE PROTEIN RV1973"/>
    <property type="match status" value="1"/>
</dbReference>
<dbReference type="RefSeq" id="WP_344542110.1">
    <property type="nucleotide sequence ID" value="NZ_BAAATD010000004.1"/>
</dbReference>
<keyword evidence="6" id="KW-1185">Reference proteome</keyword>
<feature type="compositionally biased region" description="Basic residues" evidence="3">
    <location>
        <begin position="72"/>
        <end position="81"/>
    </location>
</feature>
<evidence type="ECO:0000313" key="5">
    <source>
        <dbReference type="EMBL" id="GAA2598514.1"/>
    </source>
</evidence>
<dbReference type="PANTHER" id="PTHR37042">
    <property type="entry name" value="OUTER MEMBRANE PROTEIN RV1973"/>
    <property type="match status" value="1"/>
</dbReference>
<evidence type="ECO:0000256" key="2">
    <source>
        <dbReference type="ARBA" id="ARBA00023136"/>
    </source>
</evidence>
<keyword evidence="2 4" id="KW-0472">Membrane</keyword>
<feature type="transmembrane region" description="Helical" evidence="4">
    <location>
        <begin position="123"/>
        <end position="142"/>
    </location>
</feature>
<reference evidence="5 6" key="1">
    <citation type="journal article" date="2019" name="Int. J. Syst. Evol. Microbiol.">
        <title>The Global Catalogue of Microorganisms (GCM) 10K type strain sequencing project: providing services to taxonomists for standard genome sequencing and annotation.</title>
        <authorList>
            <consortium name="The Broad Institute Genomics Platform"/>
            <consortium name="The Broad Institute Genome Sequencing Center for Infectious Disease"/>
            <person name="Wu L."/>
            <person name="Ma J."/>
        </authorList>
    </citation>
    <scope>NUCLEOTIDE SEQUENCE [LARGE SCALE GENOMIC DNA]</scope>
    <source>
        <strain evidence="5 6">JCM 6833</strain>
    </source>
</reference>
<feature type="region of interest" description="Disordered" evidence="3">
    <location>
        <begin position="270"/>
        <end position="308"/>
    </location>
</feature>
<evidence type="ECO:0000256" key="4">
    <source>
        <dbReference type="SAM" id="Phobius"/>
    </source>
</evidence>
<comment type="subcellular location">
    <subcellularLocation>
        <location evidence="1">Membrane</location>
    </subcellularLocation>
</comment>
<feature type="compositionally biased region" description="Acidic residues" evidence="3">
    <location>
        <begin position="54"/>
        <end position="68"/>
    </location>
</feature>
<feature type="compositionally biased region" description="Acidic residues" evidence="3">
    <location>
        <begin position="17"/>
        <end position="30"/>
    </location>
</feature>
<sequence>MTAKTSKDVTGKTVGAETDETVADEVEVEETTPKPAAKRKRRVRVIEVLEDEDLDEVLESLEDEDDEEPAPKKRTVAKKAKPAIVEADEEDEEEAEPAPEPARRTSAAADDAQPTLLGLPRNAAIVAVVLVALLASVAIWQWRSASAAAGEEDERAAVVARASAFGDLATSYNAANYESQMKKIQGLMAGDLLERYKSSTVQSLPQAFKSSPQAALTSKTKQVYVGSVDGKFATVVVSVDITVSDGKNQSAAPQSLIRLSLVKENGEWKVSQMHASGDDGSGSGGLPGVPNGQQTQQPKNDKSEKPKN</sequence>
<evidence type="ECO:0000256" key="3">
    <source>
        <dbReference type="SAM" id="MobiDB-lite"/>
    </source>
</evidence>
<organism evidence="5 6">
    <name type="scientific">Actinomadura fulvescens</name>
    <dbReference type="NCBI Taxonomy" id="46160"/>
    <lineage>
        <taxon>Bacteria</taxon>
        <taxon>Bacillati</taxon>
        <taxon>Actinomycetota</taxon>
        <taxon>Actinomycetes</taxon>
        <taxon>Streptosporangiales</taxon>
        <taxon>Thermomonosporaceae</taxon>
        <taxon>Actinomadura</taxon>
    </lineage>
</organism>
<comment type="caution">
    <text evidence="5">The sequence shown here is derived from an EMBL/GenBank/DDBJ whole genome shotgun (WGS) entry which is preliminary data.</text>
</comment>
<feature type="compositionally biased region" description="Acidic residues" evidence="3">
    <location>
        <begin position="86"/>
        <end position="97"/>
    </location>
</feature>
<feature type="compositionally biased region" description="Basic and acidic residues" evidence="3">
    <location>
        <begin position="1"/>
        <end position="10"/>
    </location>
</feature>
<proteinExistence type="predicted"/>
<keyword evidence="4" id="KW-1133">Transmembrane helix</keyword>
<protein>
    <recommendedName>
        <fullName evidence="7">Mce-associated membrane protein</fullName>
    </recommendedName>
</protein>
<gene>
    <name evidence="5" type="ORF">GCM10010411_35060</name>
</gene>
<keyword evidence="4" id="KW-0812">Transmembrane</keyword>
<evidence type="ECO:0008006" key="7">
    <source>
        <dbReference type="Google" id="ProtNLM"/>
    </source>
</evidence>
<feature type="region of interest" description="Disordered" evidence="3">
    <location>
        <begin position="54"/>
        <end position="109"/>
    </location>
</feature>
<accession>A0ABN3PSA0</accession>